<dbReference type="EMBL" id="MWWU01000002">
    <property type="protein sequence ID" value="OZG56331.1"/>
    <property type="molecule type" value="Genomic_DNA"/>
</dbReference>
<dbReference type="OrthoDB" id="9757917at2"/>
<evidence type="ECO:0000313" key="2">
    <source>
        <dbReference type="EMBL" id="OZG56331.1"/>
    </source>
</evidence>
<feature type="compositionally biased region" description="Low complexity" evidence="1">
    <location>
        <begin position="1441"/>
        <end position="1451"/>
    </location>
</feature>
<keyword evidence="2" id="KW-0378">Hydrolase</keyword>
<feature type="region of interest" description="Disordered" evidence="1">
    <location>
        <begin position="1390"/>
        <end position="1460"/>
    </location>
</feature>
<dbReference type="RefSeq" id="WP_094689873.1">
    <property type="nucleotide sequence ID" value="NZ_JACBYZ010000001.1"/>
</dbReference>
<feature type="compositionally biased region" description="Low complexity" evidence="1">
    <location>
        <begin position="156"/>
        <end position="168"/>
    </location>
</feature>
<dbReference type="Proteomes" id="UP000228976">
    <property type="component" value="Unassembled WGS sequence"/>
</dbReference>
<protein>
    <submittedName>
        <fullName evidence="2">Helicase</fullName>
    </submittedName>
</protein>
<name>A0A261FB02_9BIFI</name>
<feature type="region of interest" description="Disordered" evidence="1">
    <location>
        <begin position="121"/>
        <end position="140"/>
    </location>
</feature>
<keyword evidence="2" id="KW-0347">Helicase</keyword>
<comment type="caution">
    <text evidence="2">The sequence shown here is derived from an EMBL/GenBank/DDBJ whole genome shotgun (WGS) entry which is preliminary data.</text>
</comment>
<dbReference type="GO" id="GO:0004386">
    <property type="term" value="F:helicase activity"/>
    <property type="evidence" value="ECO:0007669"/>
    <property type="project" value="UniProtKB-KW"/>
</dbReference>
<feature type="compositionally biased region" description="Low complexity" evidence="1">
    <location>
        <begin position="191"/>
        <end position="239"/>
    </location>
</feature>
<reference evidence="2 3" key="1">
    <citation type="journal article" date="2017" name="BMC Genomics">
        <title>Comparative genomic and phylogenomic analyses of the Bifidobacteriaceae family.</title>
        <authorList>
            <person name="Lugli G.A."/>
            <person name="Milani C."/>
            <person name="Turroni F."/>
            <person name="Duranti S."/>
            <person name="Mancabelli L."/>
            <person name="Mangifesta M."/>
            <person name="Ferrario C."/>
            <person name="Modesto M."/>
            <person name="Mattarelli P."/>
            <person name="Jiri K."/>
            <person name="van Sinderen D."/>
            <person name="Ventura M."/>
        </authorList>
    </citation>
    <scope>NUCLEOTIDE SEQUENCE [LARGE SCALE GENOMIC DNA]</scope>
    <source>
        <strain evidence="2 3">LMG 21773</strain>
    </source>
</reference>
<feature type="compositionally biased region" description="Basic and acidic residues" evidence="1">
    <location>
        <begin position="1390"/>
        <end position="1402"/>
    </location>
</feature>
<accession>A0A261FB02</accession>
<gene>
    <name evidence="2" type="ORF">AEAE_0819</name>
</gene>
<feature type="compositionally biased region" description="Low complexity" evidence="1">
    <location>
        <begin position="1414"/>
        <end position="1430"/>
    </location>
</feature>
<keyword evidence="2" id="KW-0067">ATP-binding</keyword>
<feature type="region of interest" description="Disordered" evidence="1">
    <location>
        <begin position="149"/>
        <end position="246"/>
    </location>
</feature>
<keyword evidence="3" id="KW-1185">Reference proteome</keyword>
<evidence type="ECO:0000256" key="1">
    <source>
        <dbReference type="SAM" id="MobiDB-lite"/>
    </source>
</evidence>
<feature type="compositionally biased region" description="Low complexity" evidence="1">
    <location>
        <begin position="1"/>
        <end position="16"/>
    </location>
</feature>
<sequence length="1460" mass="158346">MNTEANQSANPAAQNAKPLGQTKLAQWLKPTIKQHYSSALSNADNLKASLDLSGANPNGMSRLLSSGSATVDMLFRESATRMSAEREVERLWHLTRENGEEYGSEELSVAYGFASWTAPDYQSAKSPASASPAASSAHVRETQPLIAQGEKKEGAAEQGAEQPAAAQEGVEKADSVQASERGAAQDDSAHAPEQAHAPAEQTQQGSGVQAAAAAQSVAAAQPAATTRPAAQQASTPAPTQKKKAAGEPIQVEHMPVVLFPAQLEIPANKVMSQAQLKLIKRVTINPVFLSHLAQCGVHLNIDEIITSSEYRPGAVNERFILQKIEVAVQDIIPNFTIDKTMIVGCFNDPRFMLAARSAAILLDARNRAKTPVIIQALAEDAGSIRALHDAQLESFSQEDADPHAELEVGDVSNTVRYAARQVSKGTSLFINAAMGNESARQALAVASRVAQTGKSVLYVAGNLEQKKLFKQQAEHNKMASAIADVADPEVARDIDATLVAALNSKNHADQSMSAFIRTSDELSGLRQRLSGYFDELHHEVKPWSVSAYDAIEHLAKLASLPQRPRNRVRFSQQTAQRLAGKLDDYADQLVRLGELHGYTLGPQDTTWYHAALYTHEQAHQATIRVIRLLDKTMPTLRKQIAAAVTATGFPVPQSPAEWGQQLNVLQGVRQVLDVFTPEVFERDLDPFLEATLSKKERKERKGQAGSMGWWERHRMKREIRHLLRPGMHDLDLHEVLEEVRHQSRRWHEMVTRGGWPTIPDGLDEMVNSFDDLNSDITALDAVLASTPRTTPLGELSFVQLDHDLRALYADRKDLDSLPERASLERDLVQAGLGDLLENLSSRHIETDQAPAELRLAWWSTVFEQLVHTTGILSDQDGSLLRQTVEDFRSLDAKHIQTIGPRVCQELTKKLVQLLYSDEAKANRFHQLLSTSAASNITQIAAKFPDLMAAAKPIWVVSAGEAARFGSNLHADVVILDGFERASVEQIIVALAAGTSAAVVADGEHTVNPVLRYVMKLLPVVEVPVAPASLPAVLVQFLLAHHRELAVLPAPGVPWDAPVGLKTRQSINWVFTNSTGLPVNNSVVSSTKEGVAAVVAEVRRQAGDPARSSAHLSIITVTDEDRQLIVEALNGEARSSEVMRRFLAQVSVLTIASVGAALPGDVIISTSFGKLPSGTLLQQFGEVGQPGGDMLLYSALELVRGNLTIVSAFKAADMVDSRLTQPGSRLLKDILAWAEKVSREQHSAIRRTDPNSEWQAVEHIQSAGVLLSDLAQRLRARGYETAVSYGVNSGTSRLNLPLVVGKPGEGFTLAVFTDDEAFMAVPSLRLRHRTYPAQLAAAGWKTLQVWSVGLFVDPDRQIARIEKILPLDADTKQKLEQAHTALSDLVEQSKVEHPVGSEEHEAGEQAQVEDELTTGEPGSEPGGEAASSPAGDAQGADHSEAEAAQSAESAQSESKEQHDAQ</sequence>
<evidence type="ECO:0000313" key="3">
    <source>
        <dbReference type="Proteomes" id="UP000228976"/>
    </source>
</evidence>
<proteinExistence type="predicted"/>
<keyword evidence="2" id="KW-0547">Nucleotide-binding</keyword>
<feature type="compositionally biased region" description="Low complexity" evidence="1">
    <location>
        <begin position="123"/>
        <end position="137"/>
    </location>
</feature>
<organism evidence="2 3">
    <name type="scientific">Aeriscardovia aeriphila</name>
    <dbReference type="NCBI Taxonomy" id="218139"/>
    <lineage>
        <taxon>Bacteria</taxon>
        <taxon>Bacillati</taxon>
        <taxon>Actinomycetota</taxon>
        <taxon>Actinomycetes</taxon>
        <taxon>Bifidobacteriales</taxon>
        <taxon>Bifidobacteriaceae</taxon>
        <taxon>Aeriscardovia</taxon>
    </lineage>
</organism>
<feature type="region of interest" description="Disordered" evidence="1">
    <location>
        <begin position="1"/>
        <end position="21"/>
    </location>
</feature>